<evidence type="ECO:0000313" key="2">
    <source>
        <dbReference type="Proteomes" id="UP000297762"/>
    </source>
</evidence>
<gene>
    <name evidence="1" type="ORF">EHQ64_01835</name>
</gene>
<organism evidence="1 2">
    <name type="scientific">Leptospira sarikeiensis</name>
    <dbReference type="NCBI Taxonomy" id="2484943"/>
    <lineage>
        <taxon>Bacteria</taxon>
        <taxon>Pseudomonadati</taxon>
        <taxon>Spirochaetota</taxon>
        <taxon>Spirochaetia</taxon>
        <taxon>Leptospirales</taxon>
        <taxon>Leptospiraceae</taxon>
        <taxon>Leptospira</taxon>
    </lineage>
</organism>
<evidence type="ECO:0000313" key="1">
    <source>
        <dbReference type="EMBL" id="TGL64612.1"/>
    </source>
</evidence>
<dbReference type="RefSeq" id="WP_135647805.1">
    <property type="nucleotide sequence ID" value="NZ_RQGF01000007.1"/>
</dbReference>
<dbReference type="OrthoDB" id="332028at2"/>
<protein>
    <submittedName>
        <fullName evidence="1">Uncharacterized protein</fullName>
    </submittedName>
</protein>
<dbReference type="Proteomes" id="UP000297762">
    <property type="component" value="Unassembled WGS sequence"/>
</dbReference>
<proteinExistence type="predicted"/>
<keyword evidence="2" id="KW-1185">Reference proteome</keyword>
<sequence>MKTKLLPGVPFTLGFLSIVGIYLSAPFPNDSPGCCTNQSLFSFSYEYAYCDTPDSSICNELQVDGSVEGSVNKLCPLYFPDSNTINSCPNTRVATCYVKGPDIKKIYLNTGTTPWDLSSASADCSSLGGSLQ</sequence>
<name>A0A4R9KCG2_9LEPT</name>
<dbReference type="EMBL" id="RQGF01000007">
    <property type="protein sequence ID" value="TGL64612.1"/>
    <property type="molecule type" value="Genomic_DNA"/>
</dbReference>
<dbReference type="AlphaFoldDB" id="A0A4R9KCG2"/>
<comment type="caution">
    <text evidence="1">The sequence shown here is derived from an EMBL/GenBank/DDBJ whole genome shotgun (WGS) entry which is preliminary data.</text>
</comment>
<reference evidence="1" key="1">
    <citation type="journal article" date="2019" name="PLoS Negl. Trop. Dis.">
        <title>Revisiting the worldwide diversity of Leptospira species in the environment.</title>
        <authorList>
            <person name="Vincent A.T."/>
            <person name="Schiettekatte O."/>
            <person name="Bourhy P."/>
            <person name="Veyrier F.J."/>
            <person name="Picardeau M."/>
        </authorList>
    </citation>
    <scope>NUCLEOTIDE SEQUENCE [LARGE SCALE GENOMIC DNA]</scope>
    <source>
        <strain evidence="1">201702455</strain>
    </source>
</reference>
<accession>A0A4R9KCG2</accession>